<dbReference type="AlphaFoldDB" id="A0A819EF25"/>
<feature type="region of interest" description="Disordered" evidence="6">
    <location>
        <begin position="1"/>
        <end position="27"/>
    </location>
</feature>
<dbReference type="GO" id="GO:0003677">
    <property type="term" value="F:DNA binding"/>
    <property type="evidence" value="ECO:0007669"/>
    <property type="project" value="UniProtKB-KW"/>
</dbReference>
<keyword evidence="4" id="KW-0862">Zinc</keyword>
<evidence type="ECO:0000256" key="3">
    <source>
        <dbReference type="ARBA" id="ARBA00022771"/>
    </source>
</evidence>
<dbReference type="SUPFAM" id="SSF50249">
    <property type="entry name" value="Nucleic acid-binding proteins"/>
    <property type="match status" value="2"/>
</dbReference>
<keyword evidence="5" id="KW-0238">DNA-binding</keyword>
<evidence type="ECO:0000256" key="4">
    <source>
        <dbReference type="ARBA" id="ARBA00022833"/>
    </source>
</evidence>
<evidence type="ECO:0008006" key="10">
    <source>
        <dbReference type="Google" id="ProtNLM"/>
    </source>
</evidence>
<dbReference type="EMBL" id="CAJOAX010003501">
    <property type="protein sequence ID" value="CAF3857705.1"/>
    <property type="molecule type" value="Genomic_DNA"/>
</dbReference>
<sequence length="742" mass="84659">MSQGKKRIHHIMLSSDSETSNDESQHRTRANTIHMEGSNYEGSNLNNTVVSNMINEINELTDQNTRNQRTASTFNTSLNIVNIASTSPIQTSIEQYFATTDNSFHEINRLNENTSEFRIRCKVLYKSLIRQFGANSKMFDGIVCDMYEEIKVIAFDEQVDRLYNLMNINQKIIIENGQVRKADERYRTTNSMYEIRLFENSHVELYESNDFNPSVKIMKKAIISVSQLLHGAYVDVEGQIIMDRGIFTTTSENNDTTIRRRLLKIKDETGAINITLWNKKIDEIPDMVLDQNIRIRRGSNKSTAIGLIERATREVEEYLQIKIEDSRINGSVTIESLLHELEKKRSIIQAFDEFNTFASSFGLYRADKAVYHRSVLNTLWNGPKSYFRQLVKGDIKCENPWLSIVAAAHPSTIINILKEENNQLGADGLFARFIFSARISPEDVHKRSKRDTDATNGELYVQPSAYPSLSHIMYFIYLMHDNQTLTLKMSQAANDILTHTHDEYNNMVIGFQGYQDVLCTLFSKSRDHLYRICGLVHLLHQACTYVLKAEPQLQYLVLDDIAAESIQRVASIARESMNDYLIIQPEVALTTVELMKFYVDTKKLLYGFPLITIPPSQELNVGPSASHRINTSEQHVERDNCHPYHSIVNNTSRSVVSHYSGFSSLSSSIDPFNGSTTDATIKKILLYKKQTITGSRLCQILREFNISPEEYENHLQSSSETSITTTGHTTSTITNTISTTNN</sequence>
<comment type="similarity">
    <text evidence="1">Belongs to the replication factor A protein 1 family.</text>
</comment>
<protein>
    <recommendedName>
        <fullName evidence="10">OB domain-containing protein</fullName>
    </recommendedName>
</protein>
<gene>
    <name evidence="7" type="ORF">FNK824_LOCUS17920</name>
    <name evidence="8" type="ORF">OTI717_LOCUS21522</name>
</gene>
<evidence type="ECO:0000256" key="6">
    <source>
        <dbReference type="SAM" id="MobiDB-lite"/>
    </source>
</evidence>
<dbReference type="EMBL" id="CAJOBE010002921">
    <property type="protein sequence ID" value="CAF3850861.1"/>
    <property type="molecule type" value="Genomic_DNA"/>
</dbReference>
<dbReference type="InterPro" id="IPR025048">
    <property type="entry name" value="DUF3987"/>
</dbReference>
<reference evidence="7" key="1">
    <citation type="submission" date="2021-02" db="EMBL/GenBank/DDBJ databases">
        <authorList>
            <person name="Nowell W R."/>
        </authorList>
    </citation>
    <scope>NUCLEOTIDE SEQUENCE</scope>
</reference>
<dbReference type="Proteomes" id="UP000663823">
    <property type="component" value="Unassembled WGS sequence"/>
</dbReference>
<comment type="caution">
    <text evidence="7">The sequence shown here is derived from an EMBL/GenBank/DDBJ whole genome shotgun (WGS) entry which is preliminary data.</text>
</comment>
<dbReference type="Proteomes" id="UP000663874">
    <property type="component" value="Unassembled WGS sequence"/>
</dbReference>
<dbReference type="Gene3D" id="2.40.50.140">
    <property type="entry name" value="Nucleic acid-binding proteins"/>
    <property type="match status" value="2"/>
</dbReference>
<dbReference type="Pfam" id="PF13148">
    <property type="entry name" value="DUF3987"/>
    <property type="match status" value="1"/>
</dbReference>
<evidence type="ECO:0000256" key="2">
    <source>
        <dbReference type="ARBA" id="ARBA00022723"/>
    </source>
</evidence>
<keyword evidence="3" id="KW-0863">Zinc-finger</keyword>
<evidence type="ECO:0000256" key="1">
    <source>
        <dbReference type="ARBA" id="ARBA00005690"/>
    </source>
</evidence>
<dbReference type="InterPro" id="IPR012340">
    <property type="entry name" value="NA-bd_OB-fold"/>
</dbReference>
<evidence type="ECO:0000256" key="5">
    <source>
        <dbReference type="ARBA" id="ARBA00023125"/>
    </source>
</evidence>
<evidence type="ECO:0000313" key="8">
    <source>
        <dbReference type="EMBL" id="CAF3857705.1"/>
    </source>
</evidence>
<proteinExistence type="inferred from homology"/>
<feature type="compositionally biased region" description="Basic residues" evidence="6">
    <location>
        <begin position="1"/>
        <end position="10"/>
    </location>
</feature>
<organism evidence="7 9">
    <name type="scientific">Rotaria sordida</name>
    <dbReference type="NCBI Taxonomy" id="392033"/>
    <lineage>
        <taxon>Eukaryota</taxon>
        <taxon>Metazoa</taxon>
        <taxon>Spiralia</taxon>
        <taxon>Gnathifera</taxon>
        <taxon>Rotifera</taxon>
        <taxon>Eurotatoria</taxon>
        <taxon>Bdelloidea</taxon>
        <taxon>Philodinida</taxon>
        <taxon>Philodinidae</taxon>
        <taxon>Rotaria</taxon>
    </lineage>
</organism>
<feature type="region of interest" description="Disordered" evidence="6">
    <location>
        <begin position="718"/>
        <end position="742"/>
    </location>
</feature>
<evidence type="ECO:0000313" key="9">
    <source>
        <dbReference type="Proteomes" id="UP000663874"/>
    </source>
</evidence>
<dbReference type="FunFam" id="2.40.50.140:FF:000041">
    <property type="entry name" value="Replication protein A subunit"/>
    <property type="match status" value="1"/>
</dbReference>
<accession>A0A819EF25</accession>
<evidence type="ECO:0000313" key="7">
    <source>
        <dbReference type="EMBL" id="CAF3850861.1"/>
    </source>
</evidence>
<keyword evidence="2" id="KW-0479">Metal-binding</keyword>
<dbReference type="GO" id="GO:0008270">
    <property type="term" value="F:zinc ion binding"/>
    <property type="evidence" value="ECO:0007669"/>
    <property type="project" value="UniProtKB-KW"/>
</dbReference>
<name>A0A819EF25_9BILA</name>